<sequence>MSPSAACFVRIPTEDLSDLGCGNSQQLPKRWELSFHSRIFFRHCRKRLLFSAVAVCMMELPITGNRLGFRLERPKIRKQHDAAGRRKNFFFFLWSEFQDGPKGFSVPSQKECKRGGRGLDGNYTSKKVFLLSNLLYSLVFPFIKLRNG</sequence>
<accession>A0AAV4VR34</accession>
<protein>
    <submittedName>
        <fullName evidence="1">Uncharacterized protein</fullName>
    </submittedName>
</protein>
<proteinExistence type="predicted"/>
<dbReference type="AlphaFoldDB" id="A0AAV4VR34"/>
<organism evidence="1 2">
    <name type="scientific">Caerostris darwini</name>
    <dbReference type="NCBI Taxonomy" id="1538125"/>
    <lineage>
        <taxon>Eukaryota</taxon>
        <taxon>Metazoa</taxon>
        <taxon>Ecdysozoa</taxon>
        <taxon>Arthropoda</taxon>
        <taxon>Chelicerata</taxon>
        <taxon>Arachnida</taxon>
        <taxon>Araneae</taxon>
        <taxon>Araneomorphae</taxon>
        <taxon>Entelegynae</taxon>
        <taxon>Araneoidea</taxon>
        <taxon>Araneidae</taxon>
        <taxon>Caerostris</taxon>
    </lineage>
</organism>
<evidence type="ECO:0000313" key="2">
    <source>
        <dbReference type="Proteomes" id="UP001054837"/>
    </source>
</evidence>
<gene>
    <name evidence="1" type="ORF">CDAR_277591</name>
</gene>
<reference evidence="1 2" key="1">
    <citation type="submission" date="2021-06" db="EMBL/GenBank/DDBJ databases">
        <title>Caerostris darwini draft genome.</title>
        <authorList>
            <person name="Kono N."/>
            <person name="Arakawa K."/>
        </authorList>
    </citation>
    <scope>NUCLEOTIDE SEQUENCE [LARGE SCALE GENOMIC DNA]</scope>
</reference>
<keyword evidence="2" id="KW-1185">Reference proteome</keyword>
<dbReference type="EMBL" id="BPLQ01013532">
    <property type="protein sequence ID" value="GIY72951.1"/>
    <property type="molecule type" value="Genomic_DNA"/>
</dbReference>
<evidence type="ECO:0000313" key="1">
    <source>
        <dbReference type="EMBL" id="GIY72951.1"/>
    </source>
</evidence>
<comment type="caution">
    <text evidence="1">The sequence shown here is derived from an EMBL/GenBank/DDBJ whole genome shotgun (WGS) entry which is preliminary data.</text>
</comment>
<name>A0AAV4VR34_9ARAC</name>
<dbReference type="Proteomes" id="UP001054837">
    <property type="component" value="Unassembled WGS sequence"/>
</dbReference>